<proteinExistence type="inferred from homology"/>
<dbReference type="STRING" id="289003.SAMN05216190_104165"/>
<dbReference type="PANTHER" id="PTHR43140">
    <property type="entry name" value="TYPE-1 RESTRICTION ENZYME ECOKI SPECIFICITY PROTEIN"/>
    <property type="match status" value="1"/>
</dbReference>
<keyword evidence="6" id="KW-1185">Reference proteome</keyword>
<dbReference type="AlphaFoldDB" id="A0A1I5MA18"/>
<evidence type="ECO:0000256" key="1">
    <source>
        <dbReference type="ARBA" id="ARBA00010923"/>
    </source>
</evidence>
<evidence type="ECO:0000256" key="2">
    <source>
        <dbReference type="ARBA" id="ARBA00022747"/>
    </source>
</evidence>
<dbReference type="InterPro" id="IPR000055">
    <property type="entry name" value="Restrct_endonuc_typeI_TRD"/>
</dbReference>
<dbReference type="Pfam" id="PF01420">
    <property type="entry name" value="Methylase_S"/>
    <property type="match status" value="1"/>
</dbReference>
<name>A0A1I5MA18_9PSED</name>
<dbReference type="SUPFAM" id="SSF116734">
    <property type="entry name" value="DNA methylase specificity domain"/>
    <property type="match status" value="1"/>
</dbReference>
<feature type="domain" description="Type I restriction modification DNA specificity" evidence="4">
    <location>
        <begin position="5"/>
        <end position="51"/>
    </location>
</feature>
<evidence type="ECO:0000259" key="4">
    <source>
        <dbReference type="Pfam" id="PF01420"/>
    </source>
</evidence>
<dbReference type="GO" id="GO:0003677">
    <property type="term" value="F:DNA binding"/>
    <property type="evidence" value="ECO:0007669"/>
    <property type="project" value="UniProtKB-KW"/>
</dbReference>
<evidence type="ECO:0000313" key="6">
    <source>
        <dbReference type="Proteomes" id="UP000198784"/>
    </source>
</evidence>
<accession>A0A1I5MA18</accession>
<keyword evidence="3" id="KW-0238">DNA-binding</keyword>
<dbReference type="PANTHER" id="PTHR43140:SF1">
    <property type="entry name" value="TYPE I RESTRICTION ENZYME ECOKI SPECIFICITY SUBUNIT"/>
    <property type="match status" value="1"/>
</dbReference>
<dbReference type="Gene3D" id="3.90.220.20">
    <property type="entry name" value="DNA methylase specificity domains"/>
    <property type="match status" value="2"/>
</dbReference>
<dbReference type="InterPro" id="IPR044946">
    <property type="entry name" value="Restrct_endonuc_typeI_TRD_sf"/>
</dbReference>
<dbReference type="InterPro" id="IPR051212">
    <property type="entry name" value="Type-I_RE_S_subunit"/>
</dbReference>
<dbReference type="GO" id="GO:0009307">
    <property type="term" value="P:DNA restriction-modification system"/>
    <property type="evidence" value="ECO:0007669"/>
    <property type="project" value="UniProtKB-KW"/>
</dbReference>
<evidence type="ECO:0000313" key="5">
    <source>
        <dbReference type="EMBL" id="SFP06359.1"/>
    </source>
</evidence>
<dbReference type="Proteomes" id="UP000198784">
    <property type="component" value="Unassembled WGS sequence"/>
</dbReference>
<gene>
    <name evidence="5" type="ORF">SAMN05216190_104165</name>
</gene>
<sequence>MDLVKSTSGQKGISGQDLKKFSVTYPDLQEQTEIVRRVEQLFAFADQLEAKVASAKSRIDHLTQSILAKAFRGELVAQDPNDEPASVLLERIKAQRAAAPKAKRGRKCA</sequence>
<keyword evidence="2" id="KW-0680">Restriction system</keyword>
<reference evidence="6" key="1">
    <citation type="submission" date="2016-10" db="EMBL/GenBank/DDBJ databases">
        <authorList>
            <person name="Varghese N."/>
            <person name="Submissions S."/>
        </authorList>
    </citation>
    <scope>NUCLEOTIDE SEQUENCE [LARGE SCALE GENOMIC DNA]</scope>
    <source>
        <strain evidence="6">DSM 17834</strain>
    </source>
</reference>
<organism evidence="5 6">
    <name type="scientific">Pseudomonas borbori</name>
    <dbReference type="NCBI Taxonomy" id="289003"/>
    <lineage>
        <taxon>Bacteria</taxon>
        <taxon>Pseudomonadati</taxon>
        <taxon>Pseudomonadota</taxon>
        <taxon>Gammaproteobacteria</taxon>
        <taxon>Pseudomonadales</taxon>
        <taxon>Pseudomonadaceae</taxon>
        <taxon>Pseudomonas</taxon>
    </lineage>
</organism>
<dbReference type="EMBL" id="FOWX01000004">
    <property type="protein sequence ID" value="SFP06359.1"/>
    <property type="molecule type" value="Genomic_DNA"/>
</dbReference>
<comment type="similarity">
    <text evidence="1">Belongs to the type-I restriction system S methylase family.</text>
</comment>
<protein>
    <submittedName>
        <fullName evidence="5">Type I restriction enzyme, S subunit</fullName>
    </submittedName>
</protein>
<evidence type="ECO:0000256" key="3">
    <source>
        <dbReference type="ARBA" id="ARBA00023125"/>
    </source>
</evidence>